<dbReference type="AlphaFoldDB" id="A0A0L6V361"/>
<gene>
    <name evidence="1" type="ORF">VP01_2810g3</name>
</gene>
<organism evidence="1 2">
    <name type="scientific">Puccinia sorghi</name>
    <dbReference type="NCBI Taxonomy" id="27349"/>
    <lineage>
        <taxon>Eukaryota</taxon>
        <taxon>Fungi</taxon>
        <taxon>Dikarya</taxon>
        <taxon>Basidiomycota</taxon>
        <taxon>Pucciniomycotina</taxon>
        <taxon>Pucciniomycetes</taxon>
        <taxon>Pucciniales</taxon>
        <taxon>Pucciniaceae</taxon>
        <taxon>Puccinia</taxon>
    </lineage>
</organism>
<comment type="caution">
    <text evidence="1">The sequence shown here is derived from an EMBL/GenBank/DDBJ whole genome shotgun (WGS) entry which is preliminary data.</text>
</comment>
<protein>
    <submittedName>
        <fullName evidence="1">Uncharacterized protein</fullName>
    </submittedName>
</protein>
<dbReference type="Proteomes" id="UP000037035">
    <property type="component" value="Unassembled WGS sequence"/>
</dbReference>
<sequence>MESSSIGADLSNTFRLTNLLLPKIAMYLPGPPQHCQPQTQLVTEFENLSSMDSSYEDFSIAEGWLQLSTTNEFLEIFKFMSTFNCLLIGNIEHHFLIVHISSNSWVSSFPKRHLSHSDSKKRKMGKVRMDQPILTLNFAWNNPNIIISINTIPLIFLLARNYFSCCKFEVTLTKITIQCEHLLFMCCICTKPICGTLGFWVKFLKMLMIFFINFFRGQIETNFVKFHFPKKTMHLCHFKPYSHTSNNLVKKNYGKNLTIVFESFESAGKNSIDRNSLLCNQEKKTFRKPDQRCDIQWVAEPKRGDFVSNPSNSSIITIGAVKSMSLEISSTREECPRQNKQENNQKEATFLITHFPRKRLCGPFESFKSVNCFPPRSRCLKINFNGSISNNYGIILFRNCEIHQRTLCRFLALKNIRDDPSFKPVEELISKVKEWRSNWGLGEPMSLIYW</sequence>
<dbReference type="VEuPathDB" id="FungiDB:VP01_2810g3"/>
<accession>A0A0L6V361</accession>
<evidence type="ECO:0000313" key="1">
    <source>
        <dbReference type="EMBL" id="KNZ54942.1"/>
    </source>
</evidence>
<keyword evidence="2" id="KW-1185">Reference proteome</keyword>
<reference evidence="1 2" key="1">
    <citation type="submission" date="2015-08" db="EMBL/GenBank/DDBJ databases">
        <title>Next Generation Sequencing and Analysis of the Genome of Puccinia sorghi L Schw, the Causal Agent of Maize Common Rust.</title>
        <authorList>
            <person name="Rochi L."/>
            <person name="Burguener G."/>
            <person name="Darino M."/>
            <person name="Turjanski A."/>
            <person name="Kreff E."/>
            <person name="Dieguez M.J."/>
            <person name="Sacco F."/>
        </authorList>
    </citation>
    <scope>NUCLEOTIDE SEQUENCE [LARGE SCALE GENOMIC DNA]</scope>
    <source>
        <strain evidence="1 2">RO10H11247</strain>
    </source>
</reference>
<dbReference type="EMBL" id="LAVV01007736">
    <property type="protein sequence ID" value="KNZ54942.1"/>
    <property type="molecule type" value="Genomic_DNA"/>
</dbReference>
<evidence type="ECO:0000313" key="2">
    <source>
        <dbReference type="Proteomes" id="UP000037035"/>
    </source>
</evidence>
<name>A0A0L6V361_9BASI</name>
<proteinExistence type="predicted"/>